<gene>
    <name evidence="10" type="ORF">GCK32_007040</name>
</gene>
<accession>A0AAN8J2Y7</accession>
<dbReference type="PANTHER" id="PTHR10202">
    <property type="entry name" value="PRESENILIN"/>
    <property type="match status" value="1"/>
</dbReference>
<name>A0AAN8J2Y7_TRICO</name>
<dbReference type="GO" id="GO:0070765">
    <property type="term" value="C:gamma-secretase complex"/>
    <property type="evidence" value="ECO:0007669"/>
    <property type="project" value="TreeGrafter"/>
</dbReference>
<dbReference type="GO" id="GO:0006509">
    <property type="term" value="P:membrane protein ectodomain proteolysis"/>
    <property type="evidence" value="ECO:0007669"/>
    <property type="project" value="TreeGrafter"/>
</dbReference>
<feature type="transmembrane region" description="Helical" evidence="8">
    <location>
        <begin position="363"/>
        <end position="388"/>
    </location>
</feature>
<comment type="domain">
    <text evidence="8">The PAL motif is required for normal active site conformation.</text>
</comment>
<dbReference type="AlphaFoldDB" id="A0AAN8J2Y7"/>
<feature type="transmembrane region" description="Helical" evidence="8">
    <location>
        <begin position="509"/>
        <end position="528"/>
    </location>
</feature>
<organism evidence="10 11">
    <name type="scientific">Trichostrongylus colubriformis</name>
    <name type="common">Black scour worm</name>
    <dbReference type="NCBI Taxonomy" id="6319"/>
    <lineage>
        <taxon>Eukaryota</taxon>
        <taxon>Metazoa</taxon>
        <taxon>Ecdysozoa</taxon>
        <taxon>Nematoda</taxon>
        <taxon>Chromadorea</taxon>
        <taxon>Rhabditida</taxon>
        <taxon>Rhabditina</taxon>
        <taxon>Rhabditomorpha</taxon>
        <taxon>Strongyloidea</taxon>
        <taxon>Trichostrongylidae</taxon>
        <taxon>Trichostrongylus</taxon>
    </lineage>
</organism>
<feature type="compositionally biased region" description="Polar residues" evidence="9">
    <location>
        <begin position="412"/>
        <end position="429"/>
    </location>
</feature>
<dbReference type="Proteomes" id="UP001331761">
    <property type="component" value="Unassembled WGS sequence"/>
</dbReference>
<dbReference type="InterPro" id="IPR006639">
    <property type="entry name" value="Preselin/SPP"/>
</dbReference>
<feature type="compositionally biased region" description="Basic residues" evidence="9">
    <location>
        <begin position="85"/>
        <end position="111"/>
    </location>
</feature>
<feature type="region of interest" description="Disordered" evidence="9">
    <location>
        <begin position="163"/>
        <end position="182"/>
    </location>
</feature>
<evidence type="ECO:0000313" key="10">
    <source>
        <dbReference type="EMBL" id="KAK5982654.1"/>
    </source>
</evidence>
<dbReference type="GO" id="GO:0005789">
    <property type="term" value="C:endoplasmic reticulum membrane"/>
    <property type="evidence" value="ECO:0007669"/>
    <property type="project" value="UniProtKB-SubCell"/>
</dbReference>
<feature type="transmembrane region" description="Helical" evidence="8">
    <location>
        <begin position="483"/>
        <end position="503"/>
    </location>
</feature>
<dbReference type="PRINTS" id="PR01072">
    <property type="entry name" value="PRESENILIN"/>
</dbReference>
<feature type="transmembrane region" description="Helical" evidence="8">
    <location>
        <begin position="311"/>
        <end position="331"/>
    </location>
</feature>
<keyword evidence="8" id="KW-0645">Protease</keyword>
<sequence>MREKESRKPQNRLRAKSPKEDNGRPENSPNGSAEDVKKEKKRSGELAEDNGRRKYPQKGLSQNRSKEKSASKETAEESPEDGKNGRKVPKKSAKNANKRKYHSNGKGKRRSREREEKNKKTKKFSKETADDGEKREGETHPSKDPTEDDKDGKLPSKKDASAELATARANGDKKQSSSLGSSERHRRLYGSTDLVKIFIPVSLCMLLVVLCVRNVHVYREEYRIPIPELHDTLYVPPSADTSTKFWHSAKFVGLFAIFVVCATFLVLALFYFECYKFLYGYVLLATFMLLLVLTFLQTFDILSAIGEPVSVVLVMFMIYNFVVLALVSIFWKGPLKVQQASLVVLGAMVALTLLHFIPKWTCWLLVVVIAIWDMIAVLTPCGPLKMLVELAEKRDKDMMPAMIYTGSMTFSQTASSTTERSTAGKSNSPEEAPKSHRTAESLRMPNLSVSDDDTTIRLGLGDFIFYSLLVGLSSVNDEWTTTIACYVAIMTGLGCTMVLLVLAQHALPALPISILFGVLTVFSSRYVMSKLILELNRKLILV</sequence>
<feature type="compositionally biased region" description="Basic and acidic residues" evidence="9">
    <location>
        <begin position="64"/>
        <end position="84"/>
    </location>
</feature>
<feature type="compositionally biased region" description="Basic and acidic residues" evidence="9">
    <location>
        <begin position="34"/>
        <end position="52"/>
    </location>
</feature>
<evidence type="ECO:0000256" key="3">
    <source>
        <dbReference type="ARBA" id="ARBA00022824"/>
    </source>
</evidence>
<dbReference type="GO" id="GO:0016485">
    <property type="term" value="P:protein processing"/>
    <property type="evidence" value="ECO:0007669"/>
    <property type="project" value="InterPro"/>
</dbReference>
<evidence type="ECO:0000256" key="8">
    <source>
        <dbReference type="RuleBase" id="RU361148"/>
    </source>
</evidence>
<evidence type="ECO:0000256" key="5">
    <source>
        <dbReference type="ARBA" id="ARBA00022989"/>
    </source>
</evidence>
<keyword evidence="4 8" id="KW-0914">Notch signaling pathway</keyword>
<evidence type="ECO:0000256" key="7">
    <source>
        <dbReference type="ARBA" id="ARBA00023136"/>
    </source>
</evidence>
<feature type="transmembrane region" description="Helical" evidence="8">
    <location>
        <begin position="251"/>
        <end position="271"/>
    </location>
</feature>
<dbReference type="GO" id="GO:0000139">
    <property type="term" value="C:Golgi membrane"/>
    <property type="evidence" value="ECO:0007669"/>
    <property type="project" value="UniProtKB-SubCell"/>
</dbReference>
<dbReference type="Pfam" id="PF01080">
    <property type="entry name" value="Presenilin"/>
    <property type="match status" value="1"/>
</dbReference>
<comment type="subcellular location">
    <subcellularLocation>
        <location evidence="8">Endoplasmic reticulum membrane</location>
        <topology evidence="8">Multi-pass membrane protein</topology>
    </subcellularLocation>
    <subcellularLocation>
        <location evidence="8">Golgi apparatus membrane</location>
        <topology evidence="8">Multi-pass membrane protein</topology>
    </subcellularLocation>
</comment>
<evidence type="ECO:0000256" key="1">
    <source>
        <dbReference type="ARBA" id="ARBA00008604"/>
    </source>
</evidence>
<dbReference type="InterPro" id="IPR001108">
    <property type="entry name" value="Peptidase_A22A"/>
</dbReference>
<keyword evidence="3 8" id="KW-0256">Endoplasmic reticulum</keyword>
<keyword evidence="7 8" id="KW-0472">Membrane</keyword>
<dbReference type="GO" id="GO:0034205">
    <property type="term" value="P:amyloid-beta formation"/>
    <property type="evidence" value="ECO:0007669"/>
    <property type="project" value="TreeGrafter"/>
</dbReference>
<comment type="subunit">
    <text evidence="8">Homodimer.</text>
</comment>
<keyword evidence="8" id="KW-0378">Hydrolase</keyword>
<protein>
    <recommendedName>
        <fullName evidence="8">Presenilin</fullName>
        <ecNumber evidence="8">3.4.23.-</ecNumber>
    </recommendedName>
</protein>
<comment type="caution">
    <text evidence="10">The sequence shown here is derived from an EMBL/GenBank/DDBJ whole genome shotgun (WGS) entry which is preliminary data.</text>
</comment>
<dbReference type="Gene3D" id="1.10.472.100">
    <property type="entry name" value="Presenilin"/>
    <property type="match status" value="1"/>
</dbReference>
<comment type="similarity">
    <text evidence="1 8">Belongs to the peptidase A22A family.</text>
</comment>
<keyword evidence="11" id="KW-1185">Reference proteome</keyword>
<feature type="transmembrane region" description="Helical" evidence="8">
    <location>
        <begin position="194"/>
        <end position="215"/>
    </location>
</feature>
<dbReference type="EC" id="3.4.23.-" evidence="8"/>
<dbReference type="PANTHER" id="PTHR10202:SF14">
    <property type="entry name" value="PRESENILIN HOP-1"/>
    <property type="match status" value="1"/>
</dbReference>
<dbReference type="EMBL" id="WIXE01004870">
    <property type="protein sequence ID" value="KAK5982654.1"/>
    <property type="molecule type" value="Genomic_DNA"/>
</dbReference>
<comment type="function">
    <text evidence="8">Probable subunit of the gamma-secretase complex, an endoprotease complex that catalyzes the intramembrane cleavage of integral membrane proteins such as Notch receptors.</text>
</comment>
<dbReference type="InterPro" id="IPR042524">
    <property type="entry name" value="Presenilin_C"/>
</dbReference>
<evidence type="ECO:0000256" key="4">
    <source>
        <dbReference type="ARBA" id="ARBA00022976"/>
    </source>
</evidence>
<feature type="compositionally biased region" description="Basic and acidic residues" evidence="9">
    <location>
        <begin position="112"/>
        <end position="156"/>
    </location>
</feature>
<evidence type="ECO:0000313" key="11">
    <source>
        <dbReference type="Proteomes" id="UP001331761"/>
    </source>
</evidence>
<dbReference type="SMART" id="SM00730">
    <property type="entry name" value="PSN"/>
    <property type="match status" value="1"/>
</dbReference>
<evidence type="ECO:0000256" key="2">
    <source>
        <dbReference type="ARBA" id="ARBA00022692"/>
    </source>
</evidence>
<evidence type="ECO:0000256" key="9">
    <source>
        <dbReference type="SAM" id="MobiDB-lite"/>
    </source>
</evidence>
<evidence type="ECO:0000256" key="6">
    <source>
        <dbReference type="ARBA" id="ARBA00023034"/>
    </source>
</evidence>
<reference evidence="10 11" key="1">
    <citation type="submission" date="2019-10" db="EMBL/GenBank/DDBJ databases">
        <title>Assembly and Annotation for the nematode Trichostrongylus colubriformis.</title>
        <authorList>
            <person name="Martin J."/>
        </authorList>
    </citation>
    <scope>NUCLEOTIDE SEQUENCE [LARGE SCALE GENOMIC DNA]</scope>
    <source>
        <strain evidence="10">G859</strain>
        <tissue evidence="10">Whole worm</tissue>
    </source>
</reference>
<keyword evidence="6 8" id="KW-0333">Golgi apparatus</keyword>
<feature type="transmembrane region" description="Helical" evidence="8">
    <location>
        <begin position="278"/>
        <end position="299"/>
    </location>
</feature>
<dbReference type="GO" id="GO:0007219">
    <property type="term" value="P:Notch signaling pathway"/>
    <property type="evidence" value="ECO:0007669"/>
    <property type="project" value="UniProtKB-KW"/>
</dbReference>
<feature type="region of interest" description="Disordered" evidence="9">
    <location>
        <begin position="412"/>
        <end position="439"/>
    </location>
</feature>
<feature type="region of interest" description="Disordered" evidence="9">
    <location>
        <begin position="1"/>
        <end position="156"/>
    </location>
</feature>
<keyword evidence="2 8" id="KW-0812">Transmembrane</keyword>
<feature type="transmembrane region" description="Helical" evidence="8">
    <location>
        <begin position="340"/>
        <end position="357"/>
    </location>
</feature>
<proteinExistence type="inferred from homology"/>
<dbReference type="GO" id="GO:0042500">
    <property type="term" value="F:aspartic endopeptidase activity, intramembrane cleaving"/>
    <property type="evidence" value="ECO:0007669"/>
    <property type="project" value="InterPro"/>
</dbReference>
<dbReference type="GO" id="GO:0055074">
    <property type="term" value="P:calcium ion homeostasis"/>
    <property type="evidence" value="ECO:0007669"/>
    <property type="project" value="TreeGrafter"/>
</dbReference>
<keyword evidence="5 8" id="KW-1133">Transmembrane helix</keyword>